<sequence length="88" mass="9301">MAPRHPPHPAHRSFVDVVTAHPSALASRLHGGIPLPFQLDCAKSVFEGAPVIVFSQMSIEALCIPLRFALIGGGSPPRALIPEADCPD</sequence>
<comment type="caution">
    <text evidence="1">The sequence shown here is derived from an EMBL/GenBank/DDBJ whole genome shotgun (WGS) entry which is preliminary data.</text>
</comment>
<evidence type="ECO:0000313" key="1">
    <source>
        <dbReference type="EMBL" id="KAJ6831924.1"/>
    </source>
</evidence>
<protein>
    <submittedName>
        <fullName evidence="1">Uncharacterized protein</fullName>
    </submittedName>
</protein>
<proteinExistence type="predicted"/>
<keyword evidence="2" id="KW-1185">Reference proteome</keyword>
<dbReference type="Proteomes" id="UP001140949">
    <property type="component" value="Unassembled WGS sequence"/>
</dbReference>
<dbReference type="EMBL" id="JANAVB010016199">
    <property type="protein sequence ID" value="KAJ6831924.1"/>
    <property type="molecule type" value="Genomic_DNA"/>
</dbReference>
<reference evidence="1" key="1">
    <citation type="journal article" date="2023" name="GigaByte">
        <title>Genome assembly of the bearded iris, Iris pallida Lam.</title>
        <authorList>
            <person name="Bruccoleri R.E."/>
            <person name="Oakeley E.J."/>
            <person name="Faust A.M.E."/>
            <person name="Altorfer M."/>
            <person name="Dessus-Babus S."/>
            <person name="Burckhardt D."/>
            <person name="Oertli M."/>
            <person name="Naumann U."/>
            <person name="Petersen F."/>
            <person name="Wong J."/>
        </authorList>
    </citation>
    <scope>NUCLEOTIDE SEQUENCE</scope>
    <source>
        <strain evidence="1">GSM-AAB239-AS_SAM_17_03QT</strain>
    </source>
</reference>
<gene>
    <name evidence="1" type="ORF">M6B38_343495</name>
</gene>
<dbReference type="AlphaFoldDB" id="A0AAX6GTP7"/>
<name>A0AAX6GTP7_IRIPA</name>
<accession>A0AAX6GTP7</accession>
<evidence type="ECO:0000313" key="2">
    <source>
        <dbReference type="Proteomes" id="UP001140949"/>
    </source>
</evidence>
<organism evidence="1 2">
    <name type="scientific">Iris pallida</name>
    <name type="common">Sweet iris</name>
    <dbReference type="NCBI Taxonomy" id="29817"/>
    <lineage>
        <taxon>Eukaryota</taxon>
        <taxon>Viridiplantae</taxon>
        <taxon>Streptophyta</taxon>
        <taxon>Embryophyta</taxon>
        <taxon>Tracheophyta</taxon>
        <taxon>Spermatophyta</taxon>
        <taxon>Magnoliopsida</taxon>
        <taxon>Liliopsida</taxon>
        <taxon>Asparagales</taxon>
        <taxon>Iridaceae</taxon>
        <taxon>Iridoideae</taxon>
        <taxon>Irideae</taxon>
        <taxon>Iris</taxon>
    </lineage>
</organism>
<reference evidence="1" key="2">
    <citation type="submission" date="2023-04" db="EMBL/GenBank/DDBJ databases">
        <authorList>
            <person name="Bruccoleri R.E."/>
            <person name="Oakeley E.J."/>
            <person name="Faust A.-M."/>
            <person name="Dessus-Babus S."/>
            <person name="Altorfer M."/>
            <person name="Burckhardt D."/>
            <person name="Oertli M."/>
            <person name="Naumann U."/>
            <person name="Petersen F."/>
            <person name="Wong J."/>
        </authorList>
    </citation>
    <scope>NUCLEOTIDE SEQUENCE</scope>
    <source>
        <strain evidence="1">GSM-AAB239-AS_SAM_17_03QT</strain>
        <tissue evidence="1">Leaf</tissue>
    </source>
</reference>